<accession>A0A9P8SG71</accession>
<dbReference type="GeneID" id="68355907"/>
<dbReference type="RefSeq" id="XP_044719211.1">
    <property type="nucleotide sequence ID" value="XM_044865249.1"/>
</dbReference>
<evidence type="ECO:0000313" key="1">
    <source>
        <dbReference type="EMBL" id="KAH0961698.1"/>
    </source>
</evidence>
<dbReference type="EMBL" id="JAIZPD010000007">
    <property type="protein sequence ID" value="KAH0961698.1"/>
    <property type="molecule type" value="Genomic_DNA"/>
</dbReference>
<comment type="caution">
    <text evidence="1">The sequence shown here is derived from an EMBL/GenBank/DDBJ whole genome shotgun (WGS) entry which is preliminary data.</text>
</comment>
<name>A0A9P8SG71_9HYPO</name>
<protein>
    <submittedName>
        <fullName evidence="1">Ribonuclease H-like protein</fullName>
    </submittedName>
</protein>
<dbReference type="OrthoDB" id="4987009at2759"/>
<reference evidence="1" key="1">
    <citation type="submission" date="2021-09" db="EMBL/GenBank/DDBJ databases">
        <title>A high-quality genome of the endoparasitic fungus Hirsutella rhossiliensis with a comparison of Hirsutella genomes reveals transposable elements contributing to genome size variation.</title>
        <authorList>
            <person name="Lin R."/>
            <person name="Jiao Y."/>
            <person name="Sun X."/>
            <person name="Ling J."/>
            <person name="Xie B."/>
            <person name="Cheng X."/>
        </authorList>
    </citation>
    <scope>NUCLEOTIDE SEQUENCE</scope>
    <source>
        <strain evidence="1">HR02</strain>
    </source>
</reference>
<gene>
    <name evidence="1" type="ORF">HRG_06778</name>
</gene>
<evidence type="ECO:0000313" key="2">
    <source>
        <dbReference type="Proteomes" id="UP000824596"/>
    </source>
</evidence>
<keyword evidence="2" id="KW-1185">Reference proteome</keyword>
<dbReference type="AlphaFoldDB" id="A0A9P8SG71"/>
<organism evidence="1 2">
    <name type="scientific">Hirsutella rhossiliensis</name>
    <dbReference type="NCBI Taxonomy" id="111463"/>
    <lineage>
        <taxon>Eukaryota</taxon>
        <taxon>Fungi</taxon>
        <taxon>Dikarya</taxon>
        <taxon>Ascomycota</taxon>
        <taxon>Pezizomycotina</taxon>
        <taxon>Sordariomycetes</taxon>
        <taxon>Hypocreomycetidae</taxon>
        <taxon>Hypocreales</taxon>
        <taxon>Ophiocordycipitaceae</taxon>
        <taxon>Hirsutella</taxon>
    </lineage>
</organism>
<sequence>MKDNRSRPHKIVWICERCFLRDRPKTAHYVFIASTGGSVVRHLRKEHKVVPPSRQRAGSVTGSGGAERNLLDMLRADPTNPRDQTLLSNLHTLFDPKMNQLLLLDWLTYHNLPFNVVNSERFRRLLLYNNPALQEGQIPTGKTLVNLLLDEYNRALALADEVADTICAFGLEDRIGYYTLDNATNNDTAVEALAAEAMMYGSKRDNFNELLAHWGDKDFVAEEEEQRQLSDAINELATDDDFCVPSMEEGFEVETVPEGSQDQDVLPDIINGEEVDKYRKFGPFGKLHNIGIALRTSSQLLEVFYEAQRQTAPTEPILTWVQNVCTRWMFSIIEERWLGKGGKEQDKPAILKEQLSLKNGRSLLRFRRSFSHSRSPRSNSRARVLLQADLNRICSGSGVPPYVGVGKNICEKLSDSLEREVQEHGSSAILRWCFSGYD</sequence>
<dbReference type="Proteomes" id="UP000824596">
    <property type="component" value="Unassembled WGS sequence"/>
</dbReference>
<proteinExistence type="predicted"/>